<accession>A0AAE1CZY1</accession>
<evidence type="ECO:0000313" key="2">
    <source>
        <dbReference type="Proteomes" id="UP001283361"/>
    </source>
</evidence>
<sequence>MKNETALARCRESTACVDFFSPDTLTRCVIARLLALATPSLTAAVKPQLLVDGGGVMLRRPGRIYGHAVLEINGF</sequence>
<evidence type="ECO:0000313" key="1">
    <source>
        <dbReference type="EMBL" id="KAK3747029.1"/>
    </source>
</evidence>
<comment type="caution">
    <text evidence="1">The sequence shown here is derived from an EMBL/GenBank/DDBJ whole genome shotgun (WGS) entry which is preliminary data.</text>
</comment>
<organism evidence="1 2">
    <name type="scientific">Elysia crispata</name>
    <name type="common">lettuce slug</name>
    <dbReference type="NCBI Taxonomy" id="231223"/>
    <lineage>
        <taxon>Eukaryota</taxon>
        <taxon>Metazoa</taxon>
        <taxon>Spiralia</taxon>
        <taxon>Lophotrochozoa</taxon>
        <taxon>Mollusca</taxon>
        <taxon>Gastropoda</taxon>
        <taxon>Heterobranchia</taxon>
        <taxon>Euthyneura</taxon>
        <taxon>Panpulmonata</taxon>
        <taxon>Sacoglossa</taxon>
        <taxon>Placobranchoidea</taxon>
        <taxon>Plakobranchidae</taxon>
        <taxon>Elysia</taxon>
    </lineage>
</organism>
<reference evidence="1" key="1">
    <citation type="journal article" date="2023" name="G3 (Bethesda)">
        <title>A reference genome for the long-term kleptoplast-retaining sea slug Elysia crispata morphotype clarki.</title>
        <authorList>
            <person name="Eastman K.E."/>
            <person name="Pendleton A.L."/>
            <person name="Shaikh M.A."/>
            <person name="Suttiyut T."/>
            <person name="Ogas R."/>
            <person name="Tomko P."/>
            <person name="Gavelis G."/>
            <person name="Widhalm J.R."/>
            <person name="Wisecaver J.H."/>
        </authorList>
    </citation>
    <scope>NUCLEOTIDE SEQUENCE</scope>
    <source>
        <strain evidence="1">ECLA1</strain>
    </source>
</reference>
<proteinExistence type="predicted"/>
<dbReference type="Proteomes" id="UP001283361">
    <property type="component" value="Unassembled WGS sequence"/>
</dbReference>
<protein>
    <submittedName>
        <fullName evidence="1">Uncharacterized protein</fullName>
    </submittedName>
</protein>
<keyword evidence="2" id="KW-1185">Reference proteome</keyword>
<name>A0AAE1CZY1_9GAST</name>
<dbReference type="EMBL" id="JAWDGP010006109">
    <property type="protein sequence ID" value="KAK3747029.1"/>
    <property type="molecule type" value="Genomic_DNA"/>
</dbReference>
<dbReference type="AlphaFoldDB" id="A0AAE1CZY1"/>
<gene>
    <name evidence="1" type="ORF">RRG08_049131</name>
</gene>